<gene>
    <name evidence="5" type="ORF">H9830_11080</name>
</gene>
<dbReference type="PROSITE" id="PS00584">
    <property type="entry name" value="PFKB_KINASES_2"/>
    <property type="match status" value="1"/>
</dbReference>
<dbReference type="InterPro" id="IPR002173">
    <property type="entry name" value="Carboh/pur_kinase_PfkB_CS"/>
</dbReference>
<evidence type="ECO:0000256" key="3">
    <source>
        <dbReference type="ARBA" id="ARBA00022777"/>
    </source>
</evidence>
<evidence type="ECO:0000313" key="5">
    <source>
        <dbReference type="EMBL" id="HIY66806.1"/>
    </source>
</evidence>
<reference evidence="5" key="1">
    <citation type="journal article" date="2021" name="PeerJ">
        <title>Extensive microbial diversity within the chicken gut microbiome revealed by metagenomics and culture.</title>
        <authorList>
            <person name="Gilroy R."/>
            <person name="Ravi A."/>
            <person name="Getino M."/>
            <person name="Pursley I."/>
            <person name="Horton D.L."/>
            <person name="Alikhan N.F."/>
            <person name="Baker D."/>
            <person name="Gharbi K."/>
            <person name="Hall N."/>
            <person name="Watson M."/>
            <person name="Adriaenssens E.M."/>
            <person name="Foster-Nyarko E."/>
            <person name="Jarju S."/>
            <person name="Secka A."/>
            <person name="Antonio M."/>
            <person name="Oren A."/>
            <person name="Chaudhuri R.R."/>
            <person name="La Ragione R."/>
            <person name="Hildebrand F."/>
            <person name="Pallen M.J."/>
        </authorList>
    </citation>
    <scope>NUCLEOTIDE SEQUENCE</scope>
    <source>
        <strain evidence="5">ChiGjej1B1-98</strain>
    </source>
</reference>
<evidence type="ECO:0000259" key="4">
    <source>
        <dbReference type="Pfam" id="PF00294"/>
    </source>
</evidence>
<accession>A0A9D1YZG8</accession>
<feature type="domain" description="Carbohydrate kinase PfkB" evidence="4">
    <location>
        <begin position="24"/>
        <end position="151"/>
    </location>
</feature>
<evidence type="ECO:0000256" key="1">
    <source>
        <dbReference type="ARBA" id="ARBA00010688"/>
    </source>
</evidence>
<dbReference type="InterPro" id="IPR052700">
    <property type="entry name" value="Carb_kinase_PfkB-like"/>
</dbReference>
<dbReference type="PANTHER" id="PTHR43320">
    <property type="entry name" value="SUGAR KINASE"/>
    <property type="match status" value="1"/>
</dbReference>
<sequence length="269" mass="28017">MTSHPFDVAVVGDNTLDRYLDEPEIGDLVGGNALNVAAQLAMAGLRVGYFGAVGDDDDAPVVRDAAEAAGIDIASLVTMPGTTALTTIRRSAEGDRSFETEEFGVTVEYFPDRDALATIAASRWVHVGMLRSAQLLGEALAKLSDVPISQDCSVSPDWRRLTVAFASAGEDADAAEQLVQQMLAQGAETGVATIGSRGALAGQGRRRWRAQPQPTEVVDTTGAGDALMAGYIAATLEGATVDESLQAGVTRGSQVCQHLGGWPQLSAEA</sequence>
<dbReference type="Proteomes" id="UP000824005">
    <property type="component" value="Unassembled WGS sequence"/>
</dbReference>
<comment type="caution">
    <text evidence="5">The sequence shown here is derived from an EMBL/GenBank/DDBJ whole genome shotgun (WGS) entry which is preliminary data.</text>
</comment>
<evidence type="ECO:0000313" key="6">
    <source>
        <dbReference type="Proteomes" id="UP000824005"/>
    </source>
</evidence>
<dbReference type="InterPro" id="IPR029056">
    <property type="entry name" value="Ribokinase-like"/>
</dbReference>
<keyword evidence="2" id="KW-0808">Transferase</keyword>
<feature type="domain" description="Carbohydrate kinase PfkB" evidence="4">
    <location>
        <begin position="167"/>
        <end position="260"/>
    </location>
</feature>
<comment type="similarity">
    <text evidence="1">Belongs to the carbohydrate kinase PfkB family.</text>
</comment>
<dbReference type="AlphaFoldDB" id="A0A9D1YZG8"/>
<dbReference type="InterPro" id="IPR011611">
    <property type="entry name" value="PfkB_dom"/>
</dbReference>
<dbReference type="Pfam" id="PF00294">
    <property type="entry name" value="PfkB"/>
    <property type="match status" value="2"/>
</dbReference>
<dbReference type="SUPFAM" id="SSF53613">
    <property type="entry name" value="Ribokinase-like"/>
    <property type="match status" value="1"/>
</dbReference>
<dbReference type="GO" id="GO:0016301">
    <property type="term" value="F:kinase activity"/>
    <property type="evidence" value="ECO:0007669"/>
    <property type="project" value="UniProtKB-KW"/>
</dbReference>
<dbReference type="Gene3D" id="3.40.1190.20">
    <property type="match status" value="1"/>
</dbReference>
<protein>
    <recommendedName>
        <fullName evidence="4">Carbohydrate kinase PfkB domain-containing protein</fullName>
    </recommendedName>
</protein>
<name>A0A9D1YZG8_9MICO</name>
<organism evidence="5 6">
    <name type="scientific">Candidatus Agrococcus pullicola</name>
    <dbReference type="NCBI Taxonomy" id="2838429"/>
    <lineage>
        <taxon>Bacteria</taxon>
        <taxon>Bacillati</taxon>
        <taxon>Actinomycetota</taxon>
        <taxon>Actinomycetes</taxon>
        <taxon>Micrococcales</taxon>
        <taxon>Microbacteriaceae</taxon>
        <taxon>Agrococcus</taxon>
    </lineage>
</organism>
<keyword evidence="3" id="KW-0418">Kinase</keyword>
<reference evidence="5" key="2">
    <citation type="submission" date="2021-04" db="EMBL/GenBank/DDBJ databases">
        <authorList>
            <person name="Gilroy R."/>
        </authorList>
    </citation>
    <scope>NUCLEOTIDE SEQUENCE</scope>
    <source>
        <strain evidence="5">ChiGjej1B1-98</strain>
    </source>
</reference>
<dbReference type="EMBL" id="DXDC01000334">
    <property type="protein sequence ID" value="HIY66806.1"/>
    <property type="molecule type" value="Genomic_DNA"/>
</dbReference>
<proteinExistence type="inferred from homology"/>
<evidence type="ECO:0000256" key="2">
    <source>
        <dbReference type="ARBA" id="ARBA00022679"/>
    </source>
</evidence>